<dbReference type="Pfam" id="PF13692">
    <property type="entry name" value="Glyco_trans_1_4"/>
    <property type="match status" value="1"/>
</dbReference>
<dbReference type="AlphaFoldDB" id="A0A558CIN5"/>
<dbReference type="Gene3D" id="3.40.50.2000">
    <property type="entry name" value="Glycogen Phosphorylase B"/>
    <property type="match status" value="2"/>
</dbReference>
<dbReference type="CDD" id="cd03801">
    <property type="entry name" value="GT4_PimA-like"/>
    <property type="match status" value="1"/>
</dbReference>
<comment type="caution">
    <text evidence="1">The sequence shown here is derived from an EMBL/GenBank/DDBJ whole genome shotgun (WGS) entry which is preliminary data.</text>
</comment>
<dbReference type="InterPro" id="IPR017521">
    <property type="entry name" value="Sugar_tfrase_PEP-CTERM_Stp1"/>
</dbReference>
<evidence type="ECO:0000313" key="1">
    <source>
        <dbReference type="EMBL" id="TVT48584.1"/>
    </source>
</evidence>
<dbReference type="PANTHER" id="PTHR12526">
    <property type="entry name" value="GLYCOSYLTRANSFERASE"/>
    <property type="match status" value="1"/>
</dbReference>
<protein>
    <submittedName>
        <fullName evidence="1">TIGR03087 family PEP-CTERM/XrtA system glycosyltransferase</fullName>
    </submittedName>
</protein>
<dbReference type="NCBIfam" id="TIGR03087">
    <property type="entry name" value="stp1"/>
    <property type="match status" value="1"/>
</dbReference>
<dbReference type="Proteomes" id="UP000317355">
    <property type="component" value="Unassembled WGS sequence"/>
</dbReference>
<dbReference type="SUPFAM" id="SSF53756">
    <property type="entry name" value="UDP-Glycosyltransferase/glycogen phosphorylase"/>
    <property type="match status" value="1"/>
</dbReference>
<accession>A0A558CIN5</accession>
<dbReference type="EMBL" id="VMRY01000134">
    <property type="protein sequence ID" value="TVT48584.1"/>
    <property type="molecule type" value="Genomic_DNA"/>
</dbReference>
<evidence type="ECO:0000313" key="2">
    <source>
        <dbReference type="Proteomes" id="UP000317355"/>
    </source>
</evidence>
<gene>
    <name evidence="1" type="ORF">FHK82_17695</name>
</gene>
<organism evidence="1 2">
    <name type="scientific">Sedimenticola thiotaurini</name>
    <dbReference type="NCBI Taxonomy" id="1543721"/>
    <lineage>
        <taxon>Bacteria</taxon>
        <taxon>Pseudomonadati</taxon>
        <taxon>Pseudomonadota</taxon>
        <taxon>Gammaproteobacteria</taxon>
        <taxon>Chromatiales</taxon>
        <taxon>Sedimenticolaceae</taxon>
        <taxon>Sedimenticola</taxon>
    </lineage>
</organism>
<proteinExistence type="predicted"/>
<sequence>MKPPLLYLCHRIPYPPNKGDKIRSFHLLKDLNEHYEVYLGAFIDDPKDWEYVPKVNDLCRASCFLPLDASRAKLKSLIALPLGDPLTLPYYYNRKMMQWVDQVVTQHKIERAIVYSSAMAQYITDKHPALNRKVIDFVDIDSDKWRQYSHKQSWPLSWVYQREADKLFAYEKKVVSEFDASLFVSSAEAALFCTMTSSHHERIAYYNNGVDTEYFLPSAEFTNPYPDDRDVLVFTGAMDYWPNIDAVSWFVDDVLPSLLRRSPNIYLYIVGSNPSDRVRRLGNQPHVEVTGRVEDIRPYIQYARMSVAPMRVARGIQNKVLEAMAMEKVVIVTPQGFEGIHAIPGTEMLLVESAQEMINTIPEVLEGDYKEMGKAARSRVQSDFSWEENLPIVRECLETGKGNYDR</sequence>
<dbReference type="GO" id="GO:0016757">
    <property type="term" value="F:glycosyltransferase activity"/>
    <property type="evidence" value="ECO:0007669"/>
    <property type="project" value="TreeGrafter"/>
</dbReference>
<dbReference type="PANTHER" id="PTHR12526:SF600">
    <property type="entry name" value="GLYCOSYL TRANSFERASE GROUP 1"/>
    <property type="match status" value="1"/>
</dbReference>
<name>A0A558CIN5_9GAMM</name>
<reference evidence="1 2" key="1">
    <citation type="submission" date="2019-07" db="EMBL/GenBank/DDBJ databases">
        <title>The pathways for chlorine oxyanion respiration interact through the shared metabolite chlorate.</title>
        <authorList>
            <person name="Barnum T.P."/>
            <person name="Cheng Y."/>
            <person name="Hill K.A."/>
            <person name="Lucas L.N."/>
            <person name="Carlson H.K."/>
            <person name="Coates J.D."/>
        </authorList>
    </citation>
    <scope>NUCLEOTIDE SEQUENCE [LARGE SCALE GENOMIC DNA]</scope>
    <source>
        <strain evidence="1">BK-3</strain>
    </source>
</reference>
<keyword evidence="1" id="KW-0808">Transferase</keyword>